<dbReference type="Pfam" id="PF02037">
    <property type="entry name" value="SAP"/>
    <property type="match status" value="1"/>
</dbReference>
<dbReference type="EMBL" id="AGNL01038080">
    <property type="protein sequence ID" value="EJK53287.1"/>
    <property type="molecule type" value="Genomic_DNA"/>
</dbReference>
<dbReference type="GO" id="GO:0003729">
    <property type="term" value="F:mRNA binding"/>
    <property type="evidence" value="ECO:0007669"/>
    <property type="project" value="InterPro"/>
</dbReference>
<comment type="caution">
    <text evidence="3">The sequence shown here is derived from an EMBL/GenBank/DDBJ whole genome shotgun (WGS) entry which is preliminary data.</text>
</comment>
<dbReference type="eggNOG" id="KOG1124">
    <property type="taxonomic scope" value="Eukaryota"/>
</dbReference>
<dbReference type="InterPro" id="IPR036361">
    <property type="entry name" value="SAP_dom_sf"/>
</dbReference>
<dbReference type="Gene3D" id="1.25.40.10">
    <property type="entry name" value="Tetratricopeptide repeat domain"/>
    <property type="match status" value="2"/>
</dbReference>
<evidence type="ECO:0000259" key="2">
    <source>
        <dbReference type="PROSITE" id="PS50800"/>
    </source>
</evidence>
<evidence type="ECO:0000256" key="1">
    <source>
        <dbReference type="SAM" id="MobiDB-lite"/>
    </source>
</evidence>
<dbReference type="Pfam" id="PF13181">
    <property type="entry name" value="TPR_8"/>
    <property type="match status" value="2"/>
</dbReference>
<feature type="region of interest" description="Disordered" evidence="1">
    <location>
        <begin position="542"/>
        <end position="567"/>
    </location>
</feature>
<dbReference type="PANTHER" id="PTHR44917:SF1">
    <property type="entry name" value="PROTEIN HIGH CHLOROPHYLL FLUORESCENT 107"/>
    <property type="match status" value="1"/>
</dbReference>
<reference evidence="3 4" key="1">
    <citation type="journal article" date="2012" name="Genome Biol.">
        <title>Genome and low-iron response of an oceanic diatom adapted to chronic iron limitation.</title>
        <authorList>
            <person name="Lommer M."/>
            <person name="Specht M."/>
            <person name="Roy A.S."/>
            <person name="Kraemer L."/>
            <person name="Andreson R."/>
            <person name="Gutowska M.A."/>
            <person name="Wolf J."/>
            <person name="Bergner S.V."/>
            <person name="Schilhabel M.B."/>
            <person name="Klostermeier U.C."/>
            <person name="Beiko R.G."/>
            <person name="Rosenstiel P."/>
            <person name="Hippler M."/>
            <person name="Laroche J."/>
        </authorList>
    </citation>
    <scope>NUCLEOTIDE SEQUENCE [LARGE SCALE GENOMIC DNA]</scope>
    <source>
        <strain evidence="3 4">CCMP1005</strain>
    </source>
</reference>
<dbReference type="OMA" id="KSWARME"/>
<dbReference type="Gene3D" id="1.10.720.30">
    <property type="entry name" value="SAP domain"/>
    <property type="match status" value="1"/>
</dbReference>
<dbReference type="SMART" id="SM00386">
    <property type="entry name" value="HAT"/>
    <property type="match status" value="5"/>
</dbReference>
<dbReference type="OrthoDB" id="541719at2759"/>
<dbReference type="PROSITE" id="PS50800">
    <property type="entry name" value="SAP"/>
    <property type="match status" value="1"/>
</dbReference>
<organism evidence="3 4">
    <name type="scientific">Thalassiosira oceanica</name>
    <name type="common">Marine diatom</name>
    <dbReference type="NCBI Taxonomy" id="159749"/>
    <lineage>
        <taxon>Eukaryota</taxon>
        <taxon>Sar</taxon>
        <taxon>Stramenopiles</taxon>
        <taxon>Ochrophyta</taxon>
        <taxon>Bacillariophyta</taxon>
        <taxon>Coscinodiscophyceae</taxon>
        <taxon>Thalassiosirophycidae</taxon>
        <taxon>Thalassiosirales</taxon>
        <taxon>Thalassiosiraceae</taxon>
        <taxon>Thalassiosira</taxon>
    </lineage>
</organism>
<dbReference type="InterPro" id="IPR011990">
    <property type="entry name" value="TPR-like_helical_dom_sf"/>
</dbReference>
<dbReference type="InterPro" id="IPR003034">
    <property type="entry name" value="SAP_dom"/>
</dbReference>
<name>K0S325_THAOC</name>
<evidence type="ECO:0000313" key="4">
    <source>
        <dbReference type="Proteomes" id="UP000266841"/>
    </source>
</evidence>
<dbReference type="InterPro" id="IPR044624">
    <property type="entry name" value="Mbb1-like"/>
</dbReference>
<dbReference type="GO" id="GO:0006397">
    <property type="term" value="P:mRNA processing"/>
    <property type="evidence" value="ECO:0007669"/>
    <property type="project" value="InterPro"/>
</dbReference>
<keyword evidence="4" id="KW-1185">Reference proteome</keyword>
<accession>K0S325</accession>
<dbReference type="SMART" id="SM00513">
    <property type="entry name" value="SAP"/>
    <property type="match status" value="1"/>
</dbReference>
<dbReference type="AlphaFoldDB" id="K0S325"/>
<dbReference type="PANTHER" id="PTHR44917">
    <property type="entry name" value="PROTEIN HIGH CHLOROPHYLL FLUORESCENT 107"/>
    <property type="match status" value="1"/>
</dbReference>
<dbReference type="SUPFAM" id="SSF48452">
    <property type="entry name" value="TPR-like"/>
    <property type="match status" value="2"/>
</dbReference>
<proteinExistence type="predicted"/>
<protein>
    <recommendedName>
        <fullName evidence="2">SAP domain-containing protein</fullName>
    </recommendedName>
</protein>
<sequence length="886" mass="100240">MGSRGAGRYGGLICTSVDTALAVSRSENILGFKVEDFDPNEPFNPKKTSIMSEEDPVFFFEDFEDYDRNINSIEIDMKGATSVKTMDLNSASPMDKYVAAHVSRRINEKKRESPVKRNKAIGVVETRVPEWFPWIPTEEEILKLKVVYLRVACLDRGLTVSGTKADLQQRLLSWATVQDRHRVKERLSGLKELLEASKSSDQQDVVDAVESYDVDALTSKRRALTKNEKRSKHRDAKSNRGILGLVDESYFNTSALGGHDIDGDFGEDDDEEVDMGTVDKASSISKLSQSFNAPSSIFSNREVREMYVESKAADQAGDRMRAKSILKELRKATPHDMRVVRRLARLEQEDGNTFKAREILLEGLSDQPSNAHLLHGLGQLERTAGNDQSAKNYYRRAIENNRWFPNAYHALGTLEHTHGNIRAALSVIKDGLKHCPRNHRLYHALGDVYLDASMLNLAEEAYLTGLQHGPEWSKCFFYTSLSYVSYAEGHVKDCRALLRQSLEVNGGMHAQGVIALAQLEESEGNIQEARMAYRDATMRYEKKRRRRSPISIRDSTHSPVSRSTDSEIKYSPSYSGDKWVNVFKSWARMEEIHGTYETAHIVLSKAIKFFPNNVSLLIQWANLQASNGDIERARLLYEAACHLVGGRSTHSYQVFAEFEMRMKNFDVAKSILERGAKLVRKSTDTTVRNSGLAHLYHALGVCEYKLGDSDRAEISFEDALRVTGSEEEDSALRSLILYSMARLEYQRKEYLIAQHCIGLSLKENLLPCGNHLIWAMWYMIAEKMGNDHLAARCKEQALMRWKDEQGGAMTDLSRLLSGRKFRERESGSANLPGRTGAAMKDMFRQTPWHQKVCSSGESLDKTWHQGAKLWISRQNTMAKAKPDTTL</sequence>
<dbReference type="SUPFAM" id="SSF68906">
    <property type="entry name" value="SAP domain"/>
    <property type="match status" value="1"/>
</dbReference>
<evidence type="ECO:0000313" key="3">
    <source>
        <dbReference type="EMBL" id="EJK53287.1"/>
    </source>
</evidence>
<dbReference type="SMART" id="SM00028">
    <property type="entry name" value="TPR"/>
    <property type="match status" value="7"/>
</dbReference>
<dbReference type="InterPro" id="IPR019734">
    <property type="entry name" value="TPR_rpt"/>
</dbReference>
<dbReference type="Proteomes" id="UP000266841">
    <property type="component" value="Unassembled WGS sequence"/>
</dbReference>
<feature type="domain" description="SAP" evidence="2">
    <location>
        <begin position="141"/>
        <end position="175"/>
    </location>
</feature>
<dbReference type="InterPro" id="IPR003107">
    <property type="entry name" value="HAT"/>
</dbReference>
<gene>
    <name evidence="3" type="ORF">THAOC_27300</name>
</gene>